<sequence>MTFDEILVKVLEISQFPEERRQDFVDTFYQYLFMKLVSEVQKEDPENSEKIMRINADKLDSEEVKRIVSKISQNPKLQSQINKVTDEVISEIVDDIAKYATEEQKNKIGSVITS</sequence>
<evidence type="ECO:0000313" key="1">
    <source>
        <dbReference type="EMBL" id="OGD87484.1"/>
    </source>
</evidence>
<proteinExistence type="predicted"/>
<dbReference type="Proteomes" id="UP000177369">
    <property type="component" value="Unassembled WGS sequence"/>
</dbReference>
<gene>
    <name evidence="1" type="ORF">A3D04_04160</name>
</gene>
<organism evidence="1 2">
    <name type="scientific">Candidatus Curtissbacteria bacterium RIFCSPHIGHO2_02_FULL_40_16b</name>
    <dbReference type="NCBI Taxonomy" id="1797714"/>
    <lineage>
        <taxon>Bacteria</taxon>
        <taxon>Candidatus Curtissiibacteriota</taxon>
    </lineage>
</organism>
<name>A0A1F5G6N0_9BACT</name>
<protein>
    <submittedName>
        <fullName evidence="1">Uncharacterized protein</fullName>
    </submittedName>
</protein>
<accession>A0A1F5G6N0</accession>
<evidence type="ECO:0000313" key="2">
    <source>
        <dbReference type="Proteomes" id="UP000177369"/>
    </source>
</evidence>
<comment type="caution">
    <text evidence="1">The sequence shown here is derived from an EMBL/GenBank/DDBJ whole genome shotgun (WGS) entry which is preliminary data.</text>
</comment>
<dbReference type="EMBL" id="MFBD01000047">
    <property type="protein sequence ID" value="OGD87484.1"/>
    <property type="molecule type" value="Genomic_DNA"/>
</dbReference>
<dbReference type="AlphaFoldDB" id="A0A1F5G6N0"/>
<dbReference type="STRING" id="1797714.A3D04_04160"/>
<reference evidence="1 2" key="1">
    <citation type="journal article" date="2016" name="Nat. Commun.">
        <title>Thousands of microbial genomes shed light on interconnected biogeochemical processes in an aquifer system.</title>
        <authorList>
            <person name="Anantharaman K."/>
            <person name="Brown C.T."/>
            <person name="Hug L.A."/>
            <person name="Sharon I."/>
            <person name="Castelle C.J."/>
            <person name="Probst A.J."/>
            <person name="Thomas B.C."/>
            <person name="Singh A."/>
            <person name="Wilkins M.J."/>
            <person name="Karaoz U."/>
            <person name="Brodie E.L."/>
            <person name="Williams K.H."/>
            <person name="Hubbard S.S."/>
            <person name="Banfield J.F."/>
        </authorList>
    </citation>
    <scope>NUCLEOTIDE SEQUENCE [LARGE SCALE GENOMIC DNA]</scope>
</reference>